<feature type="transmembrane region" description="Helical" evidence="1">
    <location>
        <begin position="260"/>
        <end position="279"/>
    </location>
</feature>
<feature type="transmembrane region" description="Helical" evidence="1">
    <location>
        <begin position="333"/>
        <end position="353"/>
    </location>
</feature>
<evidence type="ECO:0000256" key="1">
    <source>
        <dbReference type="SAM" id="Phobius"/>
    </source>
</evidence>
<evidence type="ECO:0000313" key="3">
    <source>
        <dbReference type="Proteomes" id="UP000564677"/>
    </source>
</evidence>
<accession>A0A7X5ZW42</accession>
<evidence type="ECO:0008006" key="4">
    <source>
        <dbReference type="Google" id="ProtNLM"/>
    </source>
</evidence>
<keyword evidence="1" id="KW-0812">Transmembrane</keyword>
<keyword evidence="1" id="KW-0472">Membrane</keyword>
<keyword evidence="3" id="KW-1185">Reference proteome</keyword>
<comment type="caution">
    <text evidence="2">The sequence shown here is derived from an EMBL/GenBank/DDBJ whole genome shotgun (WGS) entry which is preliminary data.</text>
</comment>
<keyword evidence="1" id="KW-1133">Transmembrane helix</keyword>
<feature type="transmembrane region" description="Helical" evidence="1">
    <location>
        <begin position="291"/>
        <end position="313"/>
    </location>
</feature>
<reference evidence="2 3" key="1">
    <citation type="submission" date="2020-03" db="EMBL/GenBank/DDBJ databases">
        <title>Genomic Encyclopedia of Type Strains, Phase IV (KMG-IV): sequencing the most valuable type-strain genomes for metagenomic binning, comparative biology and taxonomic classification.</title>
        <authorList>
            <person name="Goeker M."/>
        </authorList>
    </citation>
    <scope>NUCLEOTIDE SEQUENCE [LARGE SCALE GENOMIC DNA]</scope>
    <source>
        <strain evidence="2 3">DSM 4733</strain>
    </source>
</reference>
<feature type="transmembrane region" description="Helical" evidence="1">
    <location>
        <begin position="177"/>
        <end position="198"/>
    </location>
</feature>
<feature type="transmembrane region" description="Helical" evidence="1">
    <location>
        <begin position="210"/>
        <end position="233"/>
    </location>
</feature>
<dbReference type="AlphaFoldDB" id="A0A7X5ZW42"/>
<protein>
    <recommendedName>
        <fullName evidence="4">Glycosyltransferase RgtA/B/C/D-like domain-containing protein</fullName>
    </recommendedName>
</protein>
<sequence length="498" mass="53361">MAMARWQGLERARPALFALFLLVALAVRWPAYGEWNYAVDDQYFALVGRRLLAGDLLYVDIWDRKPPLLYLTYAAIARIQPSALAYQLVATVFAALGGYGTARIARLIAPLPAALMAGIAYCVLLTRFGGGNGEAAVFYNPLILATAWSIAASIAQLRRGVLPPRVLLGMFTAGLAIGFKQSAGFEALFFGIATLAILARSGMDWRALAVRAAAMAALGALPLAAIGLAYWWMGHFPQLWQALVLSNFARAYDAGRMTRALALAGLLCLPLLFAVLGYLRGRASRPAPLDFLACWAVAATLAVAIFPGLYLHYALPLLAPLAILGAPFFARPGIGALGFAALLVLNLATSDMFDLPVRARARPAAAALVEQVRQVTPHGRLLVFGMPSYLYAAIGSAPPTILAFPAHFYEGAESGASGIDEVAELRRVLHAEPETVVVQEPLPAAPLNEANVAQVIRYVRRCEAVRRMTIYDHEGEKRMAVHSGCARAAPTSPPAAED</sequence>
<gene>
    <name evidence="2" type="ORF">FHR20_002015</name>
</gene>
<dbReference type="EMBL" id="JAASQV010000002">
    <property type="protein sequence ID" value="NIJ65053.1"/>
    <property type="molecule type" value="Genomic_DNA"/>
</dbReference>
<feature type="transmembrane region" description="Helical" evidence="1">
    <location>
        <begin position="83"/>
        <end position="101"/>
    </location>
</feature>
<proteinExistence type="predicted"/>
<feature type="transmembrane region" description="Helical" evidence="1">
    <location>
        <begin position="107"/>
        <end position="125"/>
    </location>
</feature>
<dbReference type="RefSeq" id="WP_167299501.1">
    <property type="nucleotide sequence ID" value="NZ_JAASQV010000002.1"/>
</dbReference>
<organism evidence="2 3">
    <name type="scientific">Sphingomonas leidyi</name>
    <dbReference type="NCBI Taxonomy" id="68569"/>
    <lineage>
        <taxon>Bacteria</taxon>
        <taxon>Pseudomonadati</taxon>
        <taxon>Pseudomonadota</taxon>
        <taxon>Alphaproteobacteria</taxon>
        <taxon>Sphingomonadales</taxon>
        <taxon>Sphingomonadaceae</taxon>
        <taxon>Sphingomonas</taxon>
    </lineage>
</organism>
<evidence type="ECO:0000313" key="2">
    <source>
        <dbReference type="EMBL" id="NIJ65053.1"/>
    </source>
</evidence>
<dbReference type="Proteomes" id="UP000564677">
    <property type="component" value="Unassembled WGS sequence"/>
</dbReference>
<name>A0A7X5ZW42_9SPHN</name>